<comment type="caution">
    <text evidence="10">The sequence shown here is derived from an EMBL/GenBank/DDBJ whole genome shotgun (WGS) entry which is preliminary data.</text>
</comment>
<organism evidence="10 11">
    <name type="scientific">Lysobacter soli</name>
    <dbReference type="NCBI Taxonomy" id="453783"/>
    <lineage>
        <taxon>Bacteria</taxon>
        <taxon>Pseudomonadati</taxon>
        <taxon>Pseudomonadota</taxon>
        <taxon>Gammaproteobacteria</taxon>
        <taxon>Lysobacterales</taxon>
        <taxon>Lysobacteraceae</taxon>
        <taxon>Lysobacter</taxon>
    </lineage>
</organism>
<dbReference type="AlphaFoldDB" id="A0A3D8VKG4"/>
<dbReference type="InterPro" id="IPR014729">
    <property type="entry name" value="Rossmann-like_a/b/a_fold"/>
</dbReference>
<keyword evidence="4 8" id="KW-0819">tRNA processing</keyword>
<dbReference type="NCBIfam" id="TIGR02432">
    <property type="entry name" value="lysidine_TilS_N"/>
    <property type="match status" value="1"/>
</dbReference>
<evidence type="ECO:0000256" key="2">
    <source>
        <dbReference type="ARBA" id="ARBA00022490"/>
    </source>
</evidence>
<dbReference type="NCBIfam" id="TIGR02433">
    <property type="entry name" value="lysidine_TilS_C"/>
    <property type="match status" value="1"/>
</dbReference>
<evidence type="ECO:0000256" key="6">
    <source>
        <dbReference type="ARBA" id="ARBA00022840"/>
    </source>
</evidence>
<dbReference type="Gene3D" id="1.20.59.20">
    <property type="match status" value="1"/>
</dbReference>
<comment type="catalytic activity">
    <reaction evidence="7 8">
        <text>cytidine(34) in tRNA(Ile2) + L-lysine + ATP = lysidine(34) in tRNA(Ile2) + AMP + diphosphate + H(+)</text>
        <dbReference type="Rhea" id="RHEA:43744"/>
        <dbReference type="Rhea" id="RHEA-COMP:10625"/>
        <dbReference type="Rhea" id="RHEA-COMP:10670"/>
        <dbReference type="ChEBI" id="CHEBI:15378"/>
        <dbReference type="ChEBI" id="CHEBI:30616"/>
        <dbReference type="ChEBI" id="CHEBI:32551"/>
        <dbReference type="ChEBI" id="CHEBI:33019"/>
        <dbReference type="ChEBI" id="CHEBI:82748"/>
        <dbReference type="ChEBI" id="CHEBI:83665"/>
        <dbReference type="ChEBI" id="CHEBI:456215"/>
        <dbReference type="EC" id="6.3.4.19"/>
    </reaction>
</comment>
<gene>
    <name evidence="8 10" type="primary">tilS</name>
    <name evidence="10" type="ORF">DX912_02485</name>
</gene>
<evidence type="ECO:0000256" key="4">
    <source>
        <dbReference type="ARBA" id="ARBA00022694"/>
    </source>
</evidence>
<dbReference type="Pfam" id="PF09179">
    <property type="entry name" value="TilS"/>
    <property type="match status" value="1"/>
</dbReference>
<feature type="domain" description="Lysidine-tRNA(Ile) synthetase C-terminal" evidence="9">
    <location>
        <begin position="350"/>
        <end position="424"/>
    </location>
</feature>
<comment type="domain">
    <text evidence="8">The N-terminal region contains the highly conserved SGGXDS motif, predicted to be a P-loop motif involved in ATP binding.</text>
</comment>
<evidence type="ECO:0000256" key="8">
    <source>
        <dbReference type="HAMAP-Rule" id="MF_01161"/>
    </source>
</evidence>
<dbReference type="SUPFAM" id="SSF52402">
    <property type="entry name" value="Adenine nucleotide alpha hydrolases-like"/>
    <property type="match status" value="1"/>
</dbReference>
<dbReference type="InterPro" id="IPR015262">
    <property type="entry name" value="tRNA_Ile_lys_synt_subst-bd"/>
</dbReference>
<keyword evidence="5 8" id="KW-0547">Nucleotide-binding</keyword>
<dbReference type="EMBL" id="QTJR01000001">
    <property type="protein sequence ID" value="RDY69631.1"/>
    <property type="molecule type" value="Genomic_DNA"/>
</dbReference>
<reference evidence="10 11" key="1">
    <citation type="submission" date="2018-08" db="EMBL/GenBank/DDBJ databases">
        <title>Lysobacter soli KCTC 22011, whole genome shotgun sequence.</title>
        <authorList>
            <person name="Zhang X."/>
            <person name="Feng G."/>
            <person name="Zhu H."/>
        </authorList>
    </citation>
    <scope>NUCLEOTIDE SEQUENCE [LARGE SCALE GENOMIC DNA]</scope>
    <source>
        <strain evidence="10 11">KCTC 22011</strain>
    </source>
</reference>
<keyword evidence="3 8" id="KW-0436">Ligase</keyword>
<comment type="subcellular location">
    <subcellularLocation>
        <location evidence="1 8">Cytoplasm</location>
    </subcellularLocation>
</comment>
<dbReference type="InterPro" id="IPR011063">
    <property type="entry name" value="TilS/TtcA_N"/>
</dbReference>
<evidence type="ECO:0000313" key="11">
    <source>
        <dbReference type="Proteomes" id="UP000256829"/>
    </source>
</evidence>
<dbReference type="CDD" id="cd01992">
    <property type="entry name" value="TilS_N"/>
    <property type="match status" value="1"/>
</dbReference>
<dbReference type="GO" id="GO:0005737">
    <property type="term" value="C:cytoplasm"/>
    <property type="evidence" value="ECO:0007669"/>
    <property type="project" value="UniProtKB-SubCell"/>
</dbReference>
<dbReference type="SMART" id="SM00977">
    <property type="entry name" value="TilS_C"/>
    <property type="match status" value="1"/>
</dbReference>
<dbReference type="Pfam" id="PF11734">
    <property type="entry name" value="TilS_C"/>
    <property type="match status" value="1"/>
</dbReference>
<evidence type="ECO:0000256" key="3">
    <source>
        <dbReference type="ARBA" id="ARBA00022598"/>
    </source>
</evidence>
<dbReference type="PANTHER" id="PTHR43033">
    <property type="entry name" value="TRNA(ILE)-LYSIDINE SYNTHASE-RELATED"/>
    <property type="match status" value="1"/>
</dbReference>
<dbReference type="RefSeq" id="WP_115840849.1">
    <property type="nucleotide sequence ID" value="NZ_CP183976.1"/>
</dbReference>
<name>A0A3D8VKG4_9GAMM</name>
<dbReference type="SUPFAM" id="SSF82829">
    <property type="entry name" value="MesJ substrate recognition domain-like"/>
    <property type="match status" value="1"/>
</dbReference>
<keyword evidence="11" id="KW-1185">Reference proteome</keyword>
<dbReference type="GO" id="GO:0032267">
    <property type="term" value="F:tRNA(Ile)-lysidine synthase activity"/>
    <property type="evidence" value="ECO:0007669"/>
    <property type="project" value="UniProtKB-EC"/>
</dbReference>
<proteinExistence type="inferred from homology"/>
<sequence>MPAAPATALHDLPAAPLCVGYSGGLDSTVLLHLLASSRPAHGLRAIHVHHGLHADADRWSTHCEAACAALGVELTVIRVKVAATGAGPEAAARDARHAAFASALGSDEVLALAHHRDDQAETFLLRALRASSPDGLAAMRRWRTFGRGRLWRPLLDIDRDALLAYAQAHGLAWIEDPSNADTAFDRNFLRTRVMPLLRERWPHASDALARSAALCERTDALLDDEDALALANVGLSDPRCLSRMGLLALPESRRARVLRRWIDALGLPALPANGIERIEHEILGARDDAEPVFQWHGAVVRAWRDLLFADVARAPLPADWHAEWDGRAPLALPDGDVLALDGTAGFDTPLRVHARQGGERLMRAGRSHSHALKQVLQELGIPPWERERLPLLSDGAGELLAAGDLVHSARFDAWLRGRGARLVWRREGETHAATARDGN</sequence>
<keyword evidence="2 8" id="KW-0963">Cytoplasm</keyword>
<dbReference type="InterPro" id="IPR012796">
    <property type="entry name" value="Lysidine-tRNA-synth_C"/>
</dbReference>
<evidence type="ECO:0000256" key="1">
    <source>
        <dbReference type="ARBA" id="ARBA00004496"/>
    </source>
</evidence>
<keyword evidence="6 8" id="KW-0067">ATP-binding</keyword>
<evidence type="ECO:0000256" key="7">
    <source>
        <dbReference type="ARBA" id="ARBA00048539"/>
    </source>
</evidence>
<accession>A0A3D8VKG4</accession>
<evidence type="ECO:0000256" key="5">
    <source>
        <dbReference type="ARBA" id="ARBA00022741"/>
    </source>
</evidence>
<dbReference type="InterPro" id="IPR012795">
    <property type="entry name" value="tRNA_Ile_lys_synt_N"/>
</dbReference>
<protein>
    <recommendedName>
        <fullName evidence="8">tRNA(Ile)-lysidine synthase</fullName>
        <ecNumber evidence="8">6.3.4.19</ecNumber>
    </recommendedName>
    <alternativeName>
        <fullName evidence="8">tRNA(Ile)-2-lysyl-cytidine synthase</fullName>
    </alternativeName>
    <alternativeName>
        <fullName evidence="8">tRNA(Ile)-lysidine synthetase</fullName>
    </alternativeName>
</protein>
<evidence type="ECO:0000259" key="9">
    <source>
        <dbReference type="SMART" id="SM00977"/>
    </source>
</evidence>
<dbReference type="GO" id="GO:0005524">
    <property type="term" value="F:ATP binding"/>
    <property type="evidence" value="ECO:0007669"/>
    <property type="project" value="UniProtKB-UniRule"/>
</dbReference>
<dbReference type="GO" id="GO:0006400">
    <property type="term" value="P:tRNA modification"/>
    <property type="evidence" value="ECO:0007669"/>
    <property type="project" value="UniProtKB-UniRule"/>
</dbReference>
<dbReference type="Proteomes" id="UP000256829">
    <property type="component" value="Unassembled WGS sequence"/>
</dbReference>
<dbReference type="SUPFAM" id="SSF56037">
    <property type="entry name" value="PheT/TilS domain"/>
    <property type="match status" value="1"/>
</dbReference>
<dbReference type="PANTHER" id="PTHR43033:SF1">
    <property type="entry name" value="TRNA(ILE)-LYSIDINE SYNTHASE-RELATED"/>
    <property type="match status" value="1"/>
</dbReference>
<dbReference type="Gene3D" id="3.40.50.620">
    <property type="entry name" value="HUPs"/>
    <property type="match status" value="1"/>
</dbReference>
<dbReference type="Pfam" id="PF01171">
    <property type="entry name" value="ATP_bind_3"/>
    <property type="match status" value="1"/>
</dbReference>
<comment type="function">
    <text evidence="8">Ligates lysine onto the cytidine present at position 34 of the AUA codon-specific tRNA(Ile) that contains the anticodon CAU, in an ATP-dependent manner. Cytidine is converted to lysidine, thus changing the amino acid specificity of the tRNA from methionine to isoleucine.</text>
</comment>
<evidence type="ECO:0000313" key="10">
    <source>
        <dbReference type="EMBL" id="RDY69631.1"/>
    </source>
</evidence>
<dbReference type="HAMAP" id="MF_01161">
    <property type="entry name" value="tRNA_Ile_lys_synt"/>
    <property type="match status" value="1"/>
</dbReference>
<dbReference type="InterPro" id="IPR012094">
    <property type="entry name" value="tRNA_Ile_lys_synt"/>
</dbReference>
<feature type="binding site" evidence="8">
    <location>
        <begin position="22"/>
        <end position="27"/>
    </location>
    <ligand>
        <name>ATP</name>
        <dbReference type="ChEBI" id="CHEBI:30616"/>
    </ligand>
</feature>
<dbReference type="EC" id="6.3.4.19" evidence="8"/>
<comment type="similarity">
    <text evidence="8">Belongs to the tRNA(Ile)-lysidine synthase family.</text>
</comment>